<organism evidence="1 2">
    <name type="scientific">Heterorhabditis bacteriophora</name>
    <name type="common">Entomopathogenic nematode worm</name>
    <dbReference type="NCBI Taxonomy" id="37862"/>
    <lineage>
        <taxon>Eukaryota</taxon>
        <taxon>Metazoa</taxon>
        <taxon>Ecdysozoa</taxon>
        <taxon>Nematoda</taxon>
        <taxon>Chromadorea</taxon>
        <taxon>Rhabditida</taxon>
        <taxon>Rhabditina</taxon>
        <taxon>Rhabditomorpha</taxon>
        <taxon>Strongyloidea</taxon>
        <taxon>Heterorhabditidae</taxon>
        <taxon>Heterorhabditis</taxon>
    </lineage>
</organism>
<dbReference type="Gene3D" id="3.60.10.10">
    <property type="entry name" value="Endonuclease/exonuclease/phosphatase"/>
    <property type="match status" value="1"/>
</dbReference>
<dbReference type="PANTHER" id="PTHR12121">
    <property type="entry name" value="CARBON CATABOLITE REPRESSOR PROTEIN 4"/>
    <property type="match status" value="1"/>
</dbReference>
<dbReference type="WBParaSite" id="Hba_18609">
    <property type="protein sequence ID" value="Hba_18609"/>
    <property type="gene ID" value="Hba_18609"/>
</dbReference>
<evidence type="ECO:0000313" key="2">
    <source>
        <dbReference type="WBParaSite" id="Hba_18609"/>
    </source>
</evidence>
<keyword evidence="1" id="KW-1185">Reference proteome</keyword>
<dbReference type="InterPro" id="IPR036691">
    <property type="entry name" value="Endo/exonu/phosph_ase_sf"/>
</dbReference>
<dbReference type="GO" id="GO:0000175">
    <property type="term" value="F:3'-5'-RNA exonuclease activity"/>
    <property type="evidence" value="ECO:0007669"/>
    <property type="project" value="TreeGrafter"/>
</dbReference>
<name>A0A1I7XM84_HETBA</name>
<dbReference type="SUPFAM" id="SSF56219">
    <property type="entry name" value="DNase I-like"/>
    <property type="match status" value="1"/>
</dbReference>
<protein>
    <submittedName>
        <fullName evidence="2">Endo/exonuclease/phosphatase domain-containing protein</fullName>
    </submittedName>
</protein>
<dbReference type="PANTHER" id="PTHR12121:SF34">
    <property type="entry name" value="PROTEIN ANGEL"/>
    <property type="match status" value="1"/>
</dbReference>
<dbReference type="InterPro" id="IPR050410">
    <property type="entry name" value="CCR4/nocturin_mRNA_transcr"/>
</dbReference>
<dbReference type="Proteomes" id="UP000095283">
    <property type="component" value="Unplaced"/>
</dbReference>
<reference evidence="2" key="1">
    <citation type="submission" date="2016-11" db="UniProtKB">
        <authorList>
            <consortium name="WormBaseParasite"/>
        </authorList>
    </citation>
    <scope>IDENTIFICATION</scope>
</reference>
<proteinExistence type="predicted"/>
<evidence type="ECO:0000313" key="1">
    <source>
        <dbReference type="Proteomes" id="UP000095283"/>
    </source>
</evidence>
<dbReference type="AlphaFoldDB" id="A0A1I7XM84"/>
<sequence length="384" mass="44028">MDSPTVSFTLSLVAAYIFGVSEDDIVCLEDLTVIDEFEETIMESSQSGNVLENLLDGEIPATEDSLSKGTIQSYRKVSRYWETLQASPKSSLEKQSEIRVCSYNVLCQQTTTKTMYLYGHLKWIRCLLQETYWGCKGWLCSFYQKTKFEVVSYRIVEYFVAPNTSMDRDQIGQIIRVRCKTTRQELIIANTHLIFNTGRGDIKIGQLAILLANIYEVMMSSSSCPLIMTGDFNMEPLSYVYTYLSESRYLVPYLHFILTIERIVLVFIVPRPSVPSDYFTHPLILTSVYHHKNSKGKIEISTYHKDAANPDFIFYSIQQKSRNDQDTKVYELPNLQLLRRMSLPDLDILQSTLGPWPNKLVPSDHIPLVADFLITGGKNNSTMR</sequence>
<accession>A0A1I7XM84</accession>